<dbReference type="SUPFAM" id="SSF52980">
    <property type="entry name" value="Restriction endonuclease-like"/>
    <property type="match status" value="1"/>
</dbReference>
<dbReference type="PANTHER" id="PTHR35400:SF3">
    <property type="entry name" value="SLL1072 PROTEIN"/>
    <property type="match status" value="1"/>
</dbReference>
<dbReference type="EMBL" id="BAABKG010000002">
    <property type="protein sequence ID" value="GAA5147118.1"/>
    <property type="molecule type" value="Genomic_DNA"/>
</dbReference>
<comment type="caution">
    <text evidence="2">The sequence shown here is derived from an EMBL/GenBank/DDBJ whole genome shotgun (WGS) entry which is preliminary data.</text>
</comment>
<dbReference type="InterPro" id="IPR008538">
    <property type="entry name" value="Uma2"/>
</dbReference>
<evidence type="ECO:0000313" key="2">
    <source>
        <dbReference type="EMBL" id="GAA5147118.1"/>
    </source>
</evidence>
<name>A0ABP9PIB8_9ACTN</name>
<dbReference type="InterPro" id="IPR011335">
    <property type="entry name" value="Restrct_endonuc-II-like"/>
</dbReference>
<organism evidence="2 3">
    <name type="scientific">Nocardioides marinquilinus</name>
    <dbReference type="NCBI Taxonomy" id="1210400"/>
    <lineage>
        <taxon>Bacteria</taxon>
        <taxon>Bacillati</taxon>
        <taxon>Actinomycetota</taxon>
        <taxon>Actinomycetes</taxon>
        <taxon>Propionibacteriales</taxon>
        <taxon>Nocardioidaceae</taxon>
        <taxon>Nocardioides</taxon>
    </lineage>
</organism>
<proteinExistence type="predicted"/>
<reference evidence="3" key="1">
    <citation type="journal article" date="2019" name="Int. J. Syst. Evol. Microbiol.">
        <title>The Global Catalogue of Microorganisms (GCM) 10K type strain sequencing project: providing services to taxonomists for standard genome sequencing and annotation.</title>
        <authorList>
            <consortium name="The Broad Institute Genomics Platform"/>
            <consortium name="The Broad Institute Genome Sequencing Center for Infectious Disease"/>
            <person name="Wu L."/>
            <person name="Ma J."/>
        </authorList>
    </citation>
    <scope>NUCLEOTIDE SEQUENCE [LARGE SCALE GENOMIC DNA]</scope>
    <source>
        <strain evidence="3">JCM 18459</strain>
    </source>
</reference>
<dbReference type="InterPro" id="IPR012296">
    <property type="entry name" value="Nuclease_put_TT1808"/>
</dbReference>
<keyword evidence="3" id="KW-1185">Reference proteome</keyword>
<dbReference type="RefSeq" id="WP_345457482.1">
    <property type="nucleotide sequence ID" value="NZ_BAABKG010000002.1"/>
</dbReference>
<gene>
    <name evidence="2" type="ORF">GCM10023340_19030</name>
</gene>
<sequence>MSAQPDEPVSRVRMSWQDYLDLHEQPEKSRAEWVAGEVVVVNAPPLFGHGVATVRLIVCLTSHLPDLHVVTEVFLRLPRDRVRLSDVMVTRTRPPDGWVTEPPVLVAEVLSRATRSEDTLRKSTEYAEGGVGQYWILDPELRTLDALGNDGGGWQVLAHLDDDRPTGEVEVDGVRVPLDLEQLLPP</sequence>
<dbReference type="Proteomes" id="UP001500221">
    <property type="component" value="Unassembled WGS sequence"/>
</dbReference>
<dbReference type="Pfam" id="PF05685">
    <property type="entry name" value="Uma2"/>
    <property type="match status" value="1"/>
</dbReference>
<dbReference type="PANTHER" id="PTHR35400">
    <property type="entry name" value="SLR1083 PROTEIN"/>
    <property type="match status" value="1"/>
</dbReference>
<evidence type="ECO:0000313" key="3">
    <source>
        <dbReference type="Proteomes" id="UP001500221"/>
    </source>
</evidence>
<feature type="domain" description="Putative restriction endonuclease" evidence="1">
    <location>
        <begin position="16"/>
        <end position="167"/>
    </location>
</feature>
<accession>A0ABP9PIB8</accession>
<dbReference type="Gene3D" id="3.90.1570.10">
    <property type="entry name" value="tt1808, chain A"/>
    <property type="match status" value="1"/>
</dbReference>
<protein>
    <recommendedName>
        <fullName evidence="1">Putative restriction endonuclease domain-containing protein</fullName>
    </recommendedName>
</protein>
<dbReference type="CDD" id="cd06260">
    <property type="entry name" value="DUF820-like"/>
    <property type="match status" value="1"/>
</dbReference>
<evidence type="ECO:0000259" key="1">
    <source>
        <dbReference type="Pfam" id="PF05685"/>
    </source>
</evidence>